<feature type="region of interest" description="Disordered" evidence="1">
    <location>
        <begin position="144"/>
        <end position="166"/>
    </location>
</feature>
<evidence type="ECO:0000256" key="2">
    <source>
        <dbReference type="SAM" id="Phobius"/>
    </source>
</evidence>
<sequence>MDLKFFYTKQLYLLKQKIDHLSERDRVLLLLIILVVSSLLWFFTFVKPIINSKNNKEQQIQKILDQITLLKQKKKIIEILISNPGTVKTITHFKDLTTQINTLDNEISHYHKRYIAERDLAKLLHDMLKQTMGVTIENFGTIIPTPAPQQTSTTTPKSSSVNTSEPTSLQTNHYRLIIRGTYFPVIKYLQRLEQLPWRLYWDKFDYNVTKYPEGLVSVDFYTLKPKSAQLIIKQGQKQ</sequence>
<dbReference type="EMBL" id="CP025491">
    <property type="protein sequence ID" value="AUH71959.1"/>
    <property type="molecule type" value="Genomic_DNA"/>
</dbReference>
<evidence type="ECO:0000256" key="1">
    <source>
        <dbReference type="SAM" id="MobiDB-lite"/>
    </source>
</evidence>
<evidence type="ECO:0000313" key="4">
    <source>
        <dbReference type="Proteomes" id="UP000234343"/>
    </source>
</evidence>
<organism evidence="3 4">
    <name type="scientific">Legionella sainthelensi</name>
    <dbReference type="NCBI Taxonomy" id="28087"/>
    <lineage>
        <taxon>Bacteria</taxon>
        <taxon>Pseudomonadati</taxon>
        <taxon>Pseudomonadota</taxon>
        <taxon>Gammaproteobacteria</taxon>
        <taxon>Legionellales</taxon>
        <taxon>Legionellaceae</taxon>
        <taxon>Legionella</taxon>
    </lineage>
</organism>
<feature type="compositionally biased region" description="Low complexity" evidence="1">
    <location>
        <begin position="144"/>
        <end position="160"/>
    </location>
</feature>
<gene>
    <name evidence="3" type="ORF">CAB17_07675</name>
</gene>
<evidence type="ECO:0008006" key="5">
    <source>
        <dbReference type="Google" id="ProtNLM"/>
    </source>
</evidence>
<dbReference type="AlphaFoldDB" id="A0A2H5FK79"/>
<accession>A0A2H5FK79</accession>
<dbReference type="Proteomes" id="UP000234343">
    <property type="component" value="Chromosome"/>
</dbReference>
<name>A0A2H5FK79_9GAMM</name>
<feature type="transmembrane region" description="Helical" evidence="2">
    <location>
        <begin position="27"/>
        <end position="46"/>
    </location>
</feature>
<keyword evidence="2" id="KW-0812">Transmembrane</keyword>
<proteinExistence type="predicted"/>
<keyword evidence="2" id="KW-0472">Membrane</keyword>
<evidence type="ECO:0000313" key="3">
    <source>
        <dbReference type="EMBL" id="AUH71959.1"/>
    </source>
</evidence>
<reference evidence="3 4" key="1">
    <citation type="submission" date="2017-12" db="EMBL/GenBank/DDBJ databases">
        <title>Legionella sainthelensi LA01-117, whole genome sequence of a clinical isolate from New Zealand.</title>
        <authorList>
            <person name="Cree S.L."/>
            <person name="Slow S."/>
            <person name="Kennedy M.A."/>
            <person name="Murdoch D.R."/>
            <person name="Biggs P.J."/>
            <person name="Anderson T."/>
        </authorList>
    </citation>
    <scope>NUCLEOTIDE SEQUENCE [LARGE SCALE GENOMIC DNA]</scope>
    <source>
        <strain evidence="3 4">LA01-117</strain>
    </source>
</reference>
<dbReference type="KEGG" id="lsh:CAB17_07675"/>
<keyword evidence="2" id="KW-1133">Transmembrane helix</keyword>
<keyword evidence="4" id="KW-1185">Reference proteome</keyword>
<protein>
    <recommendedName>
        <fullName evidence="5">MSHA biogenesis protein MshJ</fullName>
    </recommendedName>
</protein>
<dbReference type="RefSeq" id="WP_101899620.1">
    <property type="nucleotide sequence ID" value="NZ_CP025491.2"/>
</dbReference>